<dbReference type="CDD" id="cd18280">
    <property type="entry name" value="BTB_POZ_BPM_plant"/>
    <property type="match status" value="1"/>
</dbReference>
<evidence type="ECO:0000259" key="5">
    <source>
        <dbReference type="PROSITE" id="PS50097"/>
    </source>
</evidence>
<gene>
    <name evidence="7" type="ORF">CJ030_MR5G027207</name>
</gene>
<protein>
    <submittedName>
        <fullName evidence="7">BTB/POZ and MATH domain-containing protein 2</fullName>
    </submittedName>
</protein>
<dbReference type="PANTHER" id="PTHR26379:SF434">
    <property type="entry name" value="BTB_POZ AND MATH DOMAIN-CONTAINING PROTEIN 2"/>
    <property type="match status" value="1"/>
</dbReference>
<dbReference type="GO" id="GO:0071472">
    <property type="term" value="P:cellular response to salt stress"/>
    <property type="evidence" value="ECO:0007669"/>
    <property type="project" value="UniProtKB-ARBA"/>
</dbReference>
<dbReference type="InterPro" id="IPR000210">
    <property type="entry name" value="BTB/POZ_dom"/>
</dbReference>
<dbReference type="InterPro" id="IPR002083">
    <property type="entry name" value="MATH/TRAF_dom"/>
</dbReference>
<keyword evidence="8" id="KW-1185">Reference proteome</keyword>
<dbReference type="Pfam" id="PF24570">
    <property type="entry name" value="BACK_BPM_SPOP"/>
    <property type="match status" value="1"/>
</dbReference>
<comment type="pathway">
    <text evidence="2">Protein modification; protein ubiquitination.</text>
</comment>
<dbReference type="CDD" id="cd14736">
    <property type="entry name" value="BACK_AtBPM-like"/>
    <property type="match status" value="1"/>
</dbReference>
<evidence type="ECO:0000256" key="1">
    <source>
        <dbReference type="ARBA" id="ARBA00002668"/>
    </source>
</evidence>
<evidence type="ECO:0000256" key="4">
    <source>
        <dbReference type="SAM" id="MobiDB-lite"/>
    </source>
</evidence>
<dbReference type="InterPro" id="IPR008974">
    <property type="entry name" value="TRAF-like"/>
</dbReference>
<reference evidence="7 8" key="1">
    <citation type="journal article" date="2019" name="Plant Biotechnol. J.">
        <title>The red bayberry genome and genetic basis of sex determination.</title>
        <authorList>
            <person name="Jia H.M."/>
            <person name="Jia H.J."/>
            <person name="Cai Q.L."/>
            <person name="Wang Y."/>
            <person name="Zhao H.B."/>
            <person name="Yang W.F."/>
            <person name="Wang G.Y."/>
            <person name="Li Y.H."/>
            <person name="Zhan D.L."/>
            <person name="Shen Y.T."/>
            <person name="Niu Q.F."/>
            <person name="Chang L."/>
            <person name="Qiu J."/>
            <person name="Zhao L."/>
            <person name="Xie H.B."/>
            <person name="Fu W.Y."/>
            <person name="Jin J."/>
            <person name="Li X.W."/>
            <person name="Jiao Y."/>
            <person name="Zhou C.C."/>
            <person name="Tu T."/>
            <person name="Chai C.Y."/>
            <person name="Gao J.L."/>
            <person name="Fan L.J."/>
            <person name="van de Weg E."/>
            <person name="Wang J.Y."/>
            <person name="Gao Z.S."/>
        </authorList>
    </citation>
    <scope>NUCLEOTIDE SEQUENCE [LARGE SCALE GENOMIC DNA]</scope>
    <source>
        <tissue evidence="7">Leaves</tissue>
    </source>
</reference>
<evidence type="ECO:0000259" key="6">
    <source>
        <dbReference type="PROSITE" id="PS50144"/>
    </source>
</evidence>
<accession>A0A6A1VRG0</accession>
<evidence type="ECO:0000313" key="7">
    <source>
        <dbReference type="EMBL" id="KAB1214178.1"/>
    </source>
</evidence>
<dbReference type="SMART" id="SM00061">
    <property type="entry name" value="MATH"/>
    <property type="match status" value="1"/>
</dbReference>
<dbReference type="Gene3D" id="3.30.710.10">
    <property type="entry name" value="Potassium Channel Kv1.1, Chain A"/>
    <property type="match status" value="1"/>
</dbReference>
<dbReference type="AlphaFoldDB" id="A0A6A1VRG0"/>
<dbReference type="OrthoDB" id="6359816at2759"/>
<dbReference type="InterPro" id="IPR011333">
    <property type="entry name" value="SKP1/BTB/POZ_sf"/>
</dbReference>
<dbReference type="Gene3D" id="2.60.210.10">
    <property type="entry name" value="Apoptosis, Tumor Necrosis Factor Receptor Associated Protein 2, Chain A"/>
    <property type="match status" value="1"/>
</dbReference>
<dbReference type="FunFam" id="3.30.710.10:FF:000136">
    <property type="entry name" value="BTB-POZ and math domain 1"/>
    <property type="match status" value="1"/>
</dbReference>
<dbReference type="Proteomes" id="UP000516437">
    <property type="component" value="Chromosome 5"/>
</dbReference>
<evidence type="ECO:0000256" key="3">
    <source>
        <dbReference type="ARBA" id="ARBA00010846"/>
    </source>
</evidence>
<evidence type="ECO:0000256" key="2">
    <source>
        <dbReference type="ARBA" id="ARBA00004906"/>
    </source>
</evidence>
<comment type="similarity">
    <text evidence="3">Belongs to the Tdpoz family.</text>
</comment>
<dbReference type="PANTHER" id="PTHR26379">
    <property type="entry name" value="BTB/POZ AND MATH DOMAIN-CONTAINING PROTEIN 1"/>
    <property type="match status" value="1"/>
</dbReference>
<feature type="domain" description="MATH" evidence="6">
    <location>
        <begin position="33"/>
        <end position="167"/>
    </location>
</feature>
<dbReference type="SMART" id="SM00225">
    <property type="entry name" value="BTB"/>
    <property type="match status" value="1"/>
</dbReference>
<dbReference type="CDD" id="cd00121">
    <property type="entry name" value="MATH"/>
    <property type="match status" value="1"/>
</dbReference>
<dbReference type="Pfam" id="PF00651">
    <property type="entry name" value="BTB"/>
    <property type="match status" value="1"/>
</dbReference>
<dbReference type="SUPFAM" id="SSF54695">
    <property type="entry name" value="POZ domain"/>
    <property type="match status" value="1"/>
</dbReference>
<evidence type="ECO:0000313" key="8">
    <source>
        <dbReference type="Proteomes" id="UP000516437"/>
    </source>
</evidence>
<feature type="compositionally biased region" description="Basic and acidic residues" evidence="4">
    <location>
        <begin position="1"/>
        <end position="12"/>
    </location>
</feature>
<organism evidence="7 8">
    <name type="scientific">Morella rubra</name>
    <name type="common">Chinese bayberry</name>
    <dbReference type="NCBI Taxonomy" id="262757"/>
    <lineage>
        <taxon>Eukaryota</taxon>
        <taxon>Viridiplantae</taxon>
        <taxon>Streptophyta</taxon>
        <taxon>Embryophyta</taxon>
        <taxon>Tracheophyta</taxon>
        <taxon>Spermatophyta</taxon>
        <taxon>Magnoliopsida</taxon>
        <taxon>eudicotyledons</taxon>
        <taxon>Gunneridae</taxon>
        <taxon>Pentapetalae</taxon>
        <taxon>rosids</taxon>
        <taxon>fabids</taxon>
        <taxon>Fagales</taxon>
        <taxon>Myricaceae</taxon>
        <taxon>Morella</taxon>
    </lineage>
</organism>
<comment type="caution">
    <text evidence="7">The sequence shown here is derived from an EMBL/GenBank/DDBJ whole genome shotgun (WGS) entry which is preliminary data.</text>
</comment>
<feature type="domain" description="BTB" evidence="5">
    <location>
        <begin position="203"/>
        <end position="270"/>
    </location>
</feature>
<feature type="compositionally biased region" description="Low complexity" evidence="4">
    <location>
        <begin position="16"/>
        <end position="27"/>
    </location>
</feature>
<feature type="region of interest" description="Disordered" evidence="4">
    <location>
        <begin position="1"/>
        <end position="32"/>
    </location>
</feature>
<dbReference type="InterPro" id="IPR045005">
    <property type="entry name" value="BPM1-6"/>
</dbReference>
<dbReference type="Gene3D" id="1.25.40.420">
    <property type="match status" value="1"/>
</dbReference>
<dbReference type="Pfam" id="PF22486">
    <property type="entry name" value="MATH_2"/>
    <property type="match status" value="1"/>
</dbReference>
<dbReference type="PROSITE" id="PS50097">
    <property type="entry name" value="BTB"/>
    <property type="match status" value="1"/>
</dbReference>
<sequence length="407" mass="45233">MGTIETRREFVHSKPSTSSGASSASTSRTETVNGTHEFKIEGYSLAKGMGIGKYITSDTFAVGGYAWALYFYPDGKSAEDNAAYVSLFLALASEGTEVRALFELTLLDQSGKENHKVHSHFNRMVDGGPYTLKYRGSMWGYKRFFKRTLLETSDYLKDDCLIIHCCVGVVRSRTEGPKIYSIGVPPSDIGQHFGKLLESGKGADVTFDVDGEIFAANKMVLAARSPVFRAQLFGPMKDQNSQSIKVEDMTAPVFKVLLHFIYWDELPGMEELCGVTSKWASTLMAQHLLAAGDRYALERLRLLCEAKLCEDIAINNVATTLALAEQHRCLQLKDVCLKFIALPENLRAVMQTDGFEYLKESCPSVITELLQHSATIGKHAVKARAYHNDSYLDGCDLNGRRVKPRLY</sequence>
<dbReference type="EMBL" id="RXIC02000023">
    <property type="protein sequence ID" value="KAB1214178.1"/>
    <property type="molecule type" value="Genomic_DNA"/>
</dbReference>
<dbReference type="SUPFAM" id="SSF49599">
    <property type="entry name" value="TRAF domain-like"/>
    <property type="match status" value="1"/>
</dbReference>
<comment type="function">
    <text evidence="1">May act as a substrate-specific adapter of an E3 ubiquitin-protein ligase complex (CUL3-RBX1-BTB) which mediates the ubiquitination and subsequent proteasomal degradation of target proteins.</text>
</comment>
<dbReference type="GO" id="GO:0016567">
    <property type="term" value="P:protein ubiquitination"/>
    <property type="evidence" value="ECO:0007669"/>
    <property type="project" value="InterPro"/>
</dbReference>
<dbReference type="InterPro" id="IPR056423">
    <property type="entry name" value="BACK_BPM_SPOP"/>
</dbReference>
<name>A0A6A1VRG0_9ROSI</name>
<proteinExistence type="inferred from homology"/>
<dbReference type="InterPro" id="IPR034090">
    <property type="entry name" value="BPM_C"/>
</dbReference>
<dbReference type="PROSITE" id="PS50144">
    <property type="entry name" value="MATH"/>
    <property type="match status" value="1"/>
</dbReference>